<keyword evidence="1" id="KW-0472">Membrane</keyword>
<gene>
    <name evidence="2" type="ORF">GKZ57_08840</name>
</gene>
<dbReference type="EMBL" id="WMBC01000006">
    <property type="protein sequence ID" value="MTD61372.1"/>
    <property type="molecule type" value="Genomic_DNA"/>
</dbReference>
<proteinExistence type="predicted"/>
<reference evidence="2 3" key="1">
    <citation type="submission" date="2019-11" db="EMBL/GenBank/DDBJ databases">
        <title>Draft genome sequence of Blautia luti DSM 14534T, isolated from human stool.</title>
        <authorList>
            <person name="Ortiz R."/>
            <person name="Melis-Arcos F."/>
            <person name="Covarrubias P."/>
            <person name="Cardenas J.P."/>
            <person name="Perez-Donoso J."/>
            <person name="Almonacid D."/>
        </authorList>
    </citation>
    <scope>NUCLEOTIDE SEQUENCE [LARGE SCALE GENOMIC DNA]</scope>
    <source>
        <strain evidence="2 3">DSM 14534</strain>
    </source>
</reference>
<evidence type="ECO:0000256" key="1">
    <source>
        <dbReference type="SAM" id="Phobius"/>
    </source>
</evidence>
<accession>A0A844GJN1</accession>
<organism evidence="2 3">
    <name type="scientific">Blautia luti DSM 14534 = JCM 17040</name>
    <dbReference type="NCBI Taxonomy" id="649762"/>
    <lineage>
        <taxon>Bacteria</taxon>
        <taxon>Bacillati</taxon>
        <taxon>Bacillota</taxon>
        <taxon>Clostridia</taxon>
        <taxon>Lachnospirales</taxon>
        <taxon>Lachnospiraceae</taxon>
        <taxon>Blautia</taxon>
    </lineage>
</organism>
<keyword evidence="1" id="KW-0812">Transmembrane</keyword>
<dbReference type="AlphaFoldDB" id="A0A844GJN1"/>
<protein>
    <submittedName>
        <fullName evidence="2">Uncharacterized protein</fullName>
    </submittedName>
</protein>
<evidence type="ECO:0000313" key="2">
    <source>
        <dbReference type="EMBL" id="MTD61372.1"/>
    </source>
</evidence>
<dbReference type="RefSeq" id="WP_154780329.1">
    <property type="nucleotide sequence ID" value="NZ_WMBC01000006.1"/>
</dbReference>
<evidence type="ECO:0000313" key="3">
    <source>
        <dbReference type="Proteomes" id="UP000437824"/>
    </source>
</evidence>
<name>A0A844GJN1_9FIRM</name>
<keyword evidence="1" id="KW-1133">Transmembrane helix</keyword>
<sequence length="78" mass="8854">MLELTIYGLFFFLFTLLIQYMLFKLRKNHNHGANGIWVGSRAIIVLCMVGIVNHRIEYLAAILGFICADEVGKAAGWH</sequence>
<comment type="caution">
    <text evidence="2">The sequence shown here is derived from an EMBL/GenBank/DDBJ whole genome shotgun (WGS) entry which is preliminary data.</text>
</comment>
<dbReference type="Proteomes" id="UP000437824">
    <property type="component" value="Unassembled WGS sequence"/>
</dbReference>
<feature type="transmembrane region" description="Helical" evidence="1">
    <location>
        <begin position="6"/>
        <end position="23"/>
    </location>
</feature>
<feature type="transmembrane region" description="Helical" evidence="1">
    <location>
        <begin position="35"/>
        <end position="56"/>
    </location>
</feature>